<keyword evidence="2" id="KW-0547">Nucleotide-binding</keyword>
<keyword evidence="4" id="KW-1278">Translocase</keyword>
<evidence type="ECO:0000256" key="1">
    <source>
        <dbReference type="ARBA" id="ARBA00022448"/>
    </source>
</evidence>
<dbReference type="GO" id="GO:0016887">
    <property type="term" value="F:ATP hydrolysis activity"/>
    <property type="evidence" value="ECO:0007669"/>
    <property type="project" value="InterPro"/>
</dbReference>
<dbReference type="PANTHER" id="PTHR42794">
    <property type="entry name" value="HEMIN IMPORT ATP-BINDING PROTEIN HMUV"/>
    <property type="match status" value="1"/>
</dbReference>
<dbReference type="PROSITE" id="PS00211">
    <property type="entry name" value="ABC_TRANSPORTER_1"/>
    <property type="match status" value="1"/>
</dbReference>
<evidence type="ECO:0000313" key="6">
    <source>
        <dbReference type="EMBL" id="MBC8178298.1"/>
    </source>
</evidence>
<dbReference type="Gene3D" id="3.40.50.300">
    <property type="entry name" value="P-loop containing nucleotide triphosphate hydrolases"/>
    <property type="match status" value="1"/>
</dbReference>
<dbReference type="InterPro" id="IPR017871">
    <property type="entry name" value="ABC_transporter-like_CS"/>
</dbReference>
<evidence type="ECO:0000259" key="5">
    <source>
        <dbReference type="PROSITE" id="PS50893"/>
    </source>
</evidence>
<comment type="caution">
    <text evidence="6">The sequence shown here is derived from an EMBL/GenBank/DDBJ whole genome shotgun (WGS) entry which is preliminary data.</text>
</comment>
<dbReference type="SUPFAM" id="SSF52540">
    <property type="entry name" value="P-loop containing nucleoside triphosphate hydrolases"/>
    <property type="match status" value="1"/>
</dbReference>
<evidence type="ECO:0000313" key="7">
    <source>
        <dbReference type="Proteomes" id="UP000650524"/>
    </source>
</evidence>
<evidence type="ECO:0000256" key="2">
    <source>
        <dbReference type="ARBA" id="ARBA00022741"/>
    </source>
</evidence>
<evidence type="ECO:0000256" key="3">
    <source>
        <dbReference type="ARBA" id="ARBA00022840"/>
    </source>
</evidence>
<protein>
    <submittedName>
        <fullName evidence="6">ABC transporter ATP-binding protein</fullName>
    </submittedName>
</protein>
<dbReference type="PANTHER" id="PTHR42794:SF1">
    <property type="entry name" value="HEMIN IMPORT ATP-BINDING PROTEIN HMUV"/>
    <property type="match status" value="1"/>
</dbReference>
<dbReference type="FunFam" id="3.40.50.300:FF:000134">
    <property type="entry name" value="Iron-enterobactin ABC transporter ATP-binding protein"/>
    <property type="match status" value="1"/>
</dbReference>
<keyword evidence="3 6" id="KW-0067">ATP-binding</keyword>
<name>A0A8J6T971_9DELT</name>
<organism evidence="6 7">
    <name type="scientific">Candidatus Desulfacyla euxinica</name>
    <dbReference type="NCBI Taxonomy" id="2841693"/>
    <lineage>
        <taxon>Bacteria</taxon>
        <taxon>Deltaproteobacteria</taxon>
        <taxon>Candidatus Desulfacyla</taxon>
    </lineage>
</organism>
<sequence>MKKTILNVEDLSCGYGRELILHHMDFKVSRGELMCIIGPNGCGKSTLLRTISRILKPHRGQIFVDGKNIARMRHKELAQKIAVVSQTPESTIMTVQEYILLGRLPYFRKYQFLETNNDENIVQKYMELTDALKLRETLMSEISGGERQLASIARALAQEPALLLLDEPTSHLDISHQVQILELIKRLNRELGLTVLMVLHDLNLASEYSTRLLLMSNGSIHKIGRPEEVITYETIEEVYKTVVLVEKNPLSGKPCVFLVTEEDIKEGKTI</sequence>
<dbReference type="InterPro" id="IPR003593">
    <property type="entry name" value="AAA+_ATPase"/>
</dbReference>
<dbReference type="InterPro" id="IPR027417">
    <property type="entry name" value="P-loop_NTPase"/>
</dbReference>
<feature type="domain" description="ABC transporter" evidence="5">
    <location>
        <begin position="6"/>
        <end position="242"/>
    </location>
</feature>
<evidence type="ECO:0000256" key="4">
    <source>
        <dbReference type="ARBA" id="ARBA00022967"/>
    </source>
</evidence>
<reference evidence="6 7" key="1">
    <citation type="submission" date="2020-08" db="EMBL/GenBank/DDBJ databases">
        <title>Bridging the membrane lipid divide: bacteria of the FCB group superphylum have the potential to synthesize archaeal ether lipids.</title>
        <authorList>
            <person name="Villanueva L."/>
            <person name="Von Meijenfeldt F.A.B."/>
            <person name="Westbye A.B."/>
            <person name="Yadav S."/>
            <person name="Hopmans E.C."/>
            <person name="Dutilh B.E."/>
            <person name="Sinninghe Damste J.S."/>
        </authorList>
    </citation>
    <scope>NUCLEOTIDE SEQUENCE [LARGE SCALE GENOMIC DNA]</scope>
    <source>
        <strain evidence="6">NIOZ-UU27</strain>
    </source>
</reference>
<accession>A0A8J6T971</accession>
<dbReference type="EMBL" id="JACNJD010000270">
    <property type="protein sequence ID" value="MBC8178298.1"/>
    <property type="molecule type" value="Genomic_DNA"/>
</dbReference>
<dbReference type="CDD" id="cd03214">
    <property type="entry name" value="ABC_Iron-Siderophores_B12_Hemin"/>
    <property type="match status" value="1"/>
</dbReference>
<dbReference type="GO" id="GO:0005524">
    <property type="term" value="F:ATP binding"/>
    <property type="evidence" value="ECO:0007669"/>
    <property type="project" value="UniProtKB-KW"/>
</dbReference>
<dbReference type="Proteomes" id="UP000650524">
    <property type="component" value="Unassembled WGS sequence"/>
</dbReference>
<dbReference type="AlphaFoldDB" id="A0A8J6T971"/>
<dbReference type="SMART" id="SM00382">
    <property type="entry name" value="AAA"/>
    <property type="match status" value="1"/>
</dbReference>
<dbReference type="Pfam" id="PF00005">
    <property type="entry name" value="ABC_tran"/>
    <property type="match status" value="1"/>
</dbReference>
<gene>
    <name evidence="6" type="ORF">H8E19_12910</name>
</gene>
<dbReference type="PROSITE" id="PS50893">
    <property type="entry name" value="ABC_TRANSPORTER_2"/>
    <property type="match status" value="1"/>
</dbReference>
<keyword evidence="1" id="KW-0813">Transport</keyword>
<proteinExistence type="predicted"/>
<dbReference type="InterPro" id="IPR003439">
    <property type="entry name" value="ABC_transporter-like_ATP-bd"/>
</dbReference>